<organism evidence="2 3">
    <name type="scientific">Mya arenaria</name>
    <name type="common">Soft-shell clam</name>
    <dbReference type="NCBI Taxonomy" id="6604"/>
    <lineage>
        <taxon>Eukaryota</taxon>
        <taxon>Metazoa</taxon>
        <taxon>Spiralia</taxon>
        <taxon>Lophotrochozoa</taxon>
        <taxon>Mollusca</taxon>
        <taxon>Bivalvia</taxon>
        <taxon>Autobranchia</taxon>
        <taxon>Heteroconchia</taxon>
        <taxon>Euheterodonta</taxon>
        <taxon>Imparidentia</taxon>
        <taxon>Neoheterodontei</taxon>
        <taxon>Myida</taxon>
        <taxon>Myoidea</taxon>
        <taxon>Myidae</taxon>
        <taxon>Mya</taxon>
    </lineage>
</organism>
<keyword evidence="3" id="KW-1185">Reference proteome</keyword>
<reference evidence="2" key="1">
    <citation type="submission" date="2022-11" db="EMBL/GenBank/DDBJ databases">
        <title>Centuries of genome instability and evolution in soft-shell clam transmissible cancer (bioRxiv).</title>
        <authorList>
            <person name="Hart S.F.M."/>
            <person name="Yonemitsu M.A."/>
            <person name="Giersch R.M."/>
            <person name="Beal B.F."/>
            <person name="Arriagada G."/>
            <person name="Davis B.W."/>
            <person name="Ostrander E.A."/>
            <person name="Goff S.P."/>
            <person name="Metzger M.J."/>
        </authorList>
    </citation>
    <scope>NUCLEOTIDE SEQUENCE</scope>
    <source>
        <strain evidence="2">MELC-2E11</strain>
        <tissue evidence="2">Siphon/mantle</tissue>
    </source>
</reference>
<gene>
    <name evidence="2" type="ORF">MAR_007295</name>
</gene>
<evidence type="ECO:0000313" key="3">
    <source>
        <dbReference type="Proteomes" id="UP001164746"/>
    </source>
</evidence>
<feature type="compositionally biased region" description="Polar residues" evidence="1">
    <location>
        <begin position="189"/>
        <end position="209"/>
    </location>
</feature>
<name>A0ABY7DBX9_MYAAR</name>
<accession>A0ABY7DBX9</accession>
<feature type="compositionally biased region" description="Polar residues" evidence="1">
    <location>
        <begin position="226"/>
        <end position="249"/>
    </location>
</feature>
<dbReference type="EMBL" id="CP111012">
    <property type="protein sequence ID" value="WAQ94824.1"/>
    <property type="molecule type" value="Genomic_DNA"/>
</dbReference>
<protein>
    <submittedName>
        <fullName evidence="2">Uncharacterized protein</fullName>
    </submittedName>
</protein>
<sequence length="358" mass="39767">MAKNECTSTGCTWPVLENSCMYGITSTKWSVLSPVRLLKYDDWGWNSDSFPDIRKHLVLDCHKWHVGPPYIPYVDAAINEEGARCDMEFPLRSPSDAGKGGNTVYRLFASAVTIGEAFCHDATSQPPRFCVKEIIMDFIPFNQNTNLKQSDGSGRKNSPNQNMKAQSFGGSANKMPSFGSPALPFGSPAMNNSGNAYNRTPSPRHQSPYSPRGYNNGHSGRGYNHQGYNSRNSGHFQHNSMSPRHQFSPSHGPPMKYSPYSPVEYQRQMSEPANFKTPQSFGRGNGRKSFTKTFEKTPRFNCNPGGSNSIEDYYNSTMSPPMPTSLLIGNPSLTHLSRIGRCMAEHRPVSVESEVIRG</sequence>
<evidence type="ECO:0000313" key="2">
    <source>
        <dbReference type="EMBL" id="WAQ94824.1"/>
    </source>
</evidence>
<proteinExistence type="predicted"/>
<feature type="compositionally biased region" description="Polar residues" evidence="1">
    <location>
        <begin position="146"/>
        <end position="170"/>
    </location>
</feature>
<feature type="region of interest" description="Disordered" evidence="1">
    <location>
        <begin position="146"/>
        <end position="261"/>
    </location>
</feature>
<dbReference type="Proteomes" id="UP001164746">
    <property type="component" value="Chromosome 1"/>
</dbReference>
<evidence type="ECO:0000256" key="1">
    <source>
        <dbReference type="SAM" id="MobiDB-lite"/>
    </source>
</evidence>